<evidence type="ECO:0000256" key="1">
    <source>
        <dbReference type="SAM" id="MobiDB-lite"/>
    </source>
</evidence>
<reference evidence="2 3" key="1">
    <citation type="journal article" date="2021" name="Commun. Biol.">
        <title>The genome of Shorea leprosula (Dipterocarpaceae) highlights the ecological relevance of drought in aseasonal tropical rainforests.</title>
        <authorList>
            <person name="Ng K.K.S."/>
            <person name="Kobayashi M.J."/>
            <person name="Fawcett J.A."/>
            <person name="Hatakeyama M."/>
            <person name="Paape T."/>
            <person name="Ng C.H."/>
            <person name="Ang C.C."/>
            <person name="Tnah L.H."/>
            <person name="Lee C.T."/>
            <person name="Nishiyama T."/>
            <person name="Sese J."/>
            <person name="O'Brien M.J."/>
            <person name="Copetti D."/>
            <person name="Mohd Noor M.I."/>
            <person name="Ong R.C."/>
            <person name="Putra M."/>
            <person name="Sireger I.Z."/>
            <person name="Indrioko S."/>
            <person name="Kosugi Y."/>
            <person name="Izuno A."/>
            <person name="Isagi Y."/>
            <person name="Lee S.L."/>
            <person name="Shimizu K.K."/>
        </authorList>
    </citation>
    <scope>NUCLEOTIDE SEQUENCE [LARGE SCALE GENOMIC DNA]</scope>
    <source>
        <strain evidence="2">214</strain>
    </source>
</reference>
<protein>
    <submittedName>
        <fullName evidence="2">Uncharacterized protein</fullName>
    </submittedName>
</protein>
<evidence type="ECO:0000313" key="2">
    <source>
        <dbReference type="EMBL" id="GKV26975.1"/>
    </source>
</evidence>
<name>A0AAV5KR33_9ROSI</name>
<evidence type="ECO:0000313" key="3">
    <source>
        <dbReference type="Proteomes" id="UP001054252"/>
    </source>
</evidence>
<dbReference type="EMBL" id="BPVZ01000074">
    <property type="protein sequence ID" value="GKV26975.1"/>
    <property type="molecule type" value="Genomic_DNA"/>
</dbReference>
<keyword evidence="3" id="KW-1185">Reference proteome</keyword>
<organism evidence="2 3">
    <name type="scientific">Rubroshorea leprosula</name>
    <dbReference type="NCBI Taxonomy" id="152421"/>
    <lineage>
        <taxon>Eukaryota</taxon>
        <taxon>Viridiplantae</taxon>
        <taxon>Streptophyta</taxon>
        <taxon>Embryophyta</taxon>
        <taxon>Tracheophyta</taxon>
        <taxon>Spermatophyta</taxon>
        <taxon>Magnoliopsida</taxon>
        <taxon>eudicotyledons</taxon>
        <taxon>Gunneridae</taxon>
        <taxon>Pentapetalae</taxon>
        <taxon>rosids</taxon>
        <taxon>malvids</taxon>
        <taxon>Malvales</taxon>
        <taxon>Dipterocarpaceae</taxon>
        <taxon>Rubroshorea</taxon>
    </lineage>
</organism>
<gene>
    <name evidence="2" type="ORF">SLEP1_g36184</name>
</gene>
<feature type="compositionally biased region" description="Basic and acidic residues" evidence="1">
    <location>
        <begin position="1"/>
        <end position="27"/>
    </location>
</feature>
<feature type="compositionally biased region" description="Basic and acidic residues" evidence="1">
    <location>
        <begin position="47"/>
        <end position="61"/>
    </location>
</feature>
<feature type="region of interest" description="Disordered" evidence="1">
    <location>
        <begin position="1"/>
        <end position="61"/>
    </location>
</feature>
<dbReference type="AlphaFoldDB" id="A0AAV5KR33"/>
<sequence length="61" mass="6574">MLIGCGRRELTDLGRVERPPARKERVGGGEGGTTEGGEQSAGYADLPMDRVGEERRGTDDR</sequence>
<dbReference type="Proteomes" id="UP001054252">
    <property type="component" value="Unassembled WGS sequence"/>
</dbReference>
<accession>A0AAV5KR33</accession>
<proteinExistence type="predicted"/>
<comment type="caution">
    <text evidence="2">The sequence shown here is derived from an EMBL/GenBank/DDBJ whole genome shotgun (WGS) entry which is preliminary data.</text>
</comment>